<evidence type="ECO:0000256" key="8">
    <source>
        <dbReference type="ARBA" id="ARBA00048543"/>
    </source>
</evidence>
<dbReference type="GO" id="GO:0051484">
    <property type="term" value="P:isopentenyl diphosphate biosynthetic process, methylerythritol 4-phosphate pathway involved in terpenoid biosynthetic process"/>
    <property type="evidence" value="ECO:0007669"/>
    <property type="project" value="UniProtKB-ARBA"/>
</dbReference>
<dbReference type="GO" id="GO:0030604">
    <property type="term" value="F:1-deoxy-D-xylulose-5-phosphate reductoisomerase activity"/>
    <property type="evidence" value="ECO:0007669"/>
    <property type="project" value="UniProtKB-UniRule"/>
</dbReference>
<feature type="binding site" evidence="9">
    <location>
        <position position="219"/>
    </location>
    <ligand>
        <name>1-deoxy-D-xylulose 5-phosphate</name>
        <dbReference type="ChEBI" id="CHEBI:57792"/>
    </ligand>
</feature>
<organism evidence="13 14">
    <name type="scientific">Thermosyntropha lipolytica DSM 11003</name>
    <dbReference type="NCBI Taxonomy" id="1123382"/>
    <lineage>
        <taxon>Bacteria</taxon>
        <taxon>Bacillati</taxon>
        <taxon>Bacillota</taxon>
        <taxon>Clostridia</taxon>
        <taxon>Eubacteriales</taxon>
        <taxon>Syntrophomonadaceae</taxon>
        <taxon>Thermosyntropha</taxon>
    </lineage>
</organism>
<feature type="binding site" evidence="9">
    <location>
        <position position="127"/>
    </location>
    <ligand>
        <name>1-deoxy-D-xylulose 5-phosphate</name>
        <dbReference type="ChEBI" id="CHEBI:57792"/>
    </ligand>
</feature>
<feature type="binding site" evidence="9">
    <location>
        <position position="206"/>
    </location>
    <ligand>
        <name>NADPH</name>
        <dbReference type="ChEBI" id="CHEBI:57783"/>
    </ligand>
</feature>
<dbReference type="SUPFAM" id="SSF51735">
    <property type="entry name" value="NAD(P)-binding Rossmann-fold domains"/>
    <property type="match status" value="1"/>
</dbReference>
<feature type="binding site" evidence="9">
    <location>
        <position position="18"/>
    </location>
    <ligand>
        <name>NADPH</name>
        <dbReference type="ChEBI" id="CHEBI:57783"/>
    </ligand>
</feature>
<keyword evidence="6 9" id="KW-0464">Manganese</keyword>
<comment type="similarity">
    <text evidence="2 9">Belongs to the DXR family.</text>
</comment>
<evidence type="ECO:0000256" key="7">
    <source>
        <dbReference type="ARBA" id="ARBA00023229"/>
    </source>
</evidence>
<comment type="caution">
    <text evidence="9">Lacks conserved residue(s) required for the propagation of feature annotation.</text>
</comment>
<evidence type="ECO:0000259" key="11">
    <source>
        <dbReference type="Pfam" id="PF08436"/>
    </source>
</evidence>
<dbReference type="HAMAP" id="MF_00183">
    <property type="entry name" value="DXP_reductoisom"/>
    <property type="match status" value="1"/>
</dbReference>
<keyword evidence="9" id="KW-0460">Magnesium</keyword>
<evidence type="ECO:0000259" key="10">
    <source>
        <dbReference type="Pfam" id="PF02670"/>
    </source>
</evidence>
<dbReference type="Pfam" id="PF13288">
    <property type="entry name" value="DXPR_C"/>
    <property type="match status" value="1"/>
</dbReference>
<evidence type="ECO:0000256" key="1">
    <source>
        <dbReference type="ARBA" id="ARBA00005094"/>
    </source>
</evidence>
<accession>A0A1M5KWD6</accession>
<dbReference type="NCBIfam" id="NF009114">
    <property type="entry name" value="PRK12464.1"/>
    <property type="match status" value="1"/>
</dbReference>
<evidence type="ECO:0000313" key="14">
    <source>
        <dbReference type="Proteomes" id="UP000242329"/>
    </source>
</evidence>
<dbReference type="Gene3D" id="3.40.50.720">
    <property type="entry name" value="NAD(P)-binding Rossmann-like Domain"/>
    <property type="match status" value="1"/>
</dbReference>
<dbReference type="Pfam" id="PF08436">
    <property type="entry name" value="DXP_redisom_C"/>
    <property type="match status" value="1"/>
</dbReference>
<dbReference type="PANTHER" id="PTHR30525:SF0">
    <property type="entry name" value="1-DEOXY-D-XYLULOSE 5-PHOSPHATE REDUCTOISOMERASE, CHLOROPLASTIC"/>
    <property type="match status" value="1"/>
</dbReference>
<dbReference type="InterPro" id="IPR036169">
    <property type="entry name" value="DXPR_C_sf"/>
</dbReference>
<dbReference type="PANTHER" id="PTHR30525">
    <property type="entry name" value="1-DEOXY-D-XYLULOSE 5-PHOSPHATE REDUCTOISOMERASE"/>
    <property type="match status" value="1"/>
</dbReference>
<comment type="cofactor">
    <cofactor evidence="9">
        <name>Mg(2+)</name>
        <dbReference type="ChEBI" id="CHEBI:18420"/>
    </cofactor>
    <cofactor evidence="9">
        <name>Mn(2+)</name>
        <dbReference type="ChEBI" id="CHEBI:29035"/>
    </cofactor>
</comment>
<comment type="function">
    <text evidence="9">Catalyzes the NADPH-dependent rearrangement and reduction of 1-deoxy-D-xylulose-5-phosphate (DXP) to 2-C-methyl-D-erythritol 4-phosphate (MEP).</text>
</comment>
<dbReference type="RefSeq" id="WP_073089576.1">
    <property type="nucleotide sequence ID" value="NZ_FQWY01000006.1"/>
</dbReference>
<feature type="binding site" evidence="9">
    <location>
        <position position="126"/>
    </location>
    <ligand>
        <name>NADPH</name>
        <dbReference type="ChEBI" id="CHEBI:57783"/>
    </ligand>
</feature>
<dbReference type="SUPFAM" id="SSF69055">
    <property type="entry name" value="1-deoxy-D-xylulose-5-phosphate reductoisomerase, C-terminal domain"/>
    <property type="match status" value="1"/>
</dbReference>
<dbReference type="AlphaFoldDB" id="A0A1M5KWD6"/>
<evidence type="ECO:0000256" key="2">
    <source>
        <dbReference type="ARBA" id="ARBA00006825"/>
    </source>
</evidence>
<dbReference type="Pfam" id="PF02670">
    <property type="entry name" value="DXP_reductoisom"/>
    <property type="match status" value="1"/>
</dbReference>
<keyword evidence="5 9" id="KW-0560">Oxidoreductase</keyword>
<feature type="binding site" evidence="9">
    <location>
        <position position="154"/>
    </location>
    <ligand>
        <name>1-deoxy-D-xylulose 5-phosphate</name>
        <dbReference type="ChEBI" id="CHEBI:57792"/>
    </ligand>
</feature>
<feature type="binding site" evidence="9">
    <location>
        <position position="16"/>
    </location>
    <ligand>
        <name>NADPH</name>
        <dbReference type="ChEBI" id="CHEBI:57783"/>
    </ligand>
</feature>
<dbReference type="EMBL" id="FQWY01000006">
    <property type="protein sequence ID" value="SHG57118.1"/>
    <property type="molecule type" value="Genomic_DNA"/>
</dbReference>
<evidence type="ECO:0000256" key="3">
    <source>
        <dbReference type="ARBA" id="ARBA00022723"/>
    </source>
</evidence>
<name>A0A1M5KWD6_9FIRM</name>
<evidence type="ECO:0000313" key="13">
    <source>
        <dbReference type="EMBL" id="SHG57118.1"/>
    </source>
</evidence>
<dbReference type="SUPFAM" id="SSF55347">
    <property type="entry name" value="Glyceraldehyde-3-phosphate dehydrogenase-like, C-terminal domain"/>
    <property type="match status" value="1"/>
</dbReference>
<dbReference type="InterPro" id="IPR026877">
    <property type="entry name" value="DXPR_C"/>
</dbReference>
<feature type="binding site" evidence="9">
    <location>
        <position position="222"/>
    </location>
    <ligand>
        <name>Mn(2+)</name>
        <dbReference type="ChEBI" id="CHEBI:29035"/>
    </ligand>
</feature>
<sequence length="389" mass="42855">MRDNDTINLVLLGSTGSIGRQTLEVVDKYPERFKIVALAAKDEVDELKRQIIRYKPKIVAVDDDYTYRQLKDFCPAGVEVKAGIEGMCELASLEEVDFVLIAVSGAVGIKPTLAAIRAGKRIGLANKETLVVAGDIVMQEARARSVQIIPVDSEHSAIFQCLKGEEKNLKKIWLTASGGPFREFSLQDLARVTVDMALKHPNWKMGPKITVDSATLMNKGLEVIEAHHLFGVDYDRIEVLVHPESIIHSLVELVDGSFIAHLGVPDMRIPIQYALTYPERLVSLASPLDFFALKALHFAKPDRVKFPALDLAYQAGKTGGSMPAVLNGANEVAVGAFIRRQISFLAIPAIVEKVMQKHTPLVKPTLDDILAIDAWARKEAEYLVLKEAN</sequence>
<feature type="binding site" evidence="9">
    <location>
        <position position="152"/>
    </location>
    <ligand>
        <name>Mn(2+)</name>
        <dbReference type="ChEBI" id="CHEBI:29035"/>
    </ligand>
</feature>
<keyword evidence="4 9" id="KW-0521">NADP</keyword>
<evidence type="ECO:0000256" key="5">
    <source>
        <dbReference type="ARBA" id="ARBA00023002"/>
    </source>
</evidence>
<feature type="binding site" evidence="9">
    <location>
        <position position="213"/>
    </location>
    <ligand>
        <name>1-deoxy-D-xylulose 5-phosphate</name>
        <dbReference type="ChEBI" id="CHEBI:57792"/>
    </ligand>
</feature>
<reference evidence="14" key="1">
    <citation type="submission" date="2016-11" db="EMBL/GenBank/DDBJ databases">
        <authorList>
            <person name="Varghese N."/>
            <person name="Submissions S."/>
        </authorList>
    </citation>
    <scope>NUCLEOTIDE SEQUENCE [LARGE SCALE GENOMIC DNA]</scope>
    <source>
        <strain evidence="14">DSM 11003</strain>
    </source>
</reference>
<dbReference type="PIRSF" id="PIRSF006205">
    <property type="entry name" value="Dxp_reductismrs"/>
    <property type="match status" value="1"/>
</dbReference>
<keyword evidence="7 9" id="KW-0414">Isoprene biosynthesis</keyword>
<gene>
    <name evidence="9" type="primary">dxr</name>
    <name evidence="13" type="ORF">SAMN02745221_00500</name>
</gene>
<dbReference type="EC" id="1.1.1.267" evidence="9"/>
<feature type="domain" description="1-deoxy-D-xylulose 5-phosphate reductoisomerase N-terminal" evidence="10">
    <location>
        <begin position="9"/>
        <end position="134"/>
    </location>
</feature>
<keyword evidence="13" id="KW-0413">Isomerase</keyword>
<dbReference type="InterPro" id="IPR003821">
    <property type="entry name" value="DXP_reductoisomerase"/>
</dbReference>
<dbReference type="GO" id="GO:0016853">
    <property type="term" value="F:isomerase activity"/>
    <property type="evidence" value="ECO:0007669"/>
    <property type="project" value="UniProtKB-KW"/>
</dbReference>
<feature type="binding site" evidence="9">
    <location>
        <position position="200"/>
    </location>
    <ligand>
        <name>1-deoxy-D-xylulose 5-phosphate</name>
        <dbReference type="ChEBI" id="CHEBI:57792"/>
    </ligand>
</feature>
<feature type="binding site" evidence="9">
    <location>
        <position position="177"/>
    </location>
    <ligand>
        <name>1-deoxy-D-xylulose 5-phosphate</name>
        <dbReference type="ChEBI" id="CHEBI:57792"/>
    </ligand>
</feature>
<evidence type="ECO:0000256" key="6">
    <source>
        <dbReference type="ARBA" id="ARBA00023211"/>
    </source>
</evidence>
<feature type="binding site" evidence="9">
    <location>
        <position position="17"/>
    </location>
    <ligand>
        <name>NADPH</name>
        <dbReference type="ChEBI" id="CHEBI:57783"/>
    </ligand>
</feature>
<dbReference type="UniPathway" id="UPA00056">
    <property type="reaction ID" value="UER00092"/>
</dbReference>
<keyword evidence="3 9" id="KW-0479">Metal-binding</keyword>
<dbReference type="Gene3D" id="1.10.1740.10">
    <property type="match status" value="1"/>
</dbReference>
<dbReference type="FunFam" id="3.40.50.720:FF:000045">
    <property type="entry name" value="1-deoxy-D-xylulose 5-phosphate reductoisomerase"/>
    <property type="match status" value="1"/>
</dbReference>
<keyword evidence="14" id="KW-1185">Reference proteome</keyword>
<dbReference type="NCBIfam" id="TIGR00243">
    <property type="entry name" value="Dxr"/>
    <property type="match status" value="1"/>
</dbReference>
<feature type="binding site" evidence="9">
    <location>
        <position position="222"/>
    </location>
    <ligand>
        <name>1-deoxy-D-xylulose 5-phosphate</name>
        <dbReference type="ChEBI" id="CHEBI:57792"/>
    </ligand>
</feature>
<evidence type="ECO:0000259" key="12">
    <source>
        <dbReference type="Pfam" id="PF13288"/>
    </source>
</evidence>
<dbReference type="InterPro" id="IPR036291">
    <property type="entry name" value="NAD(P)-bd_dom_sf"/>
</dbReference>
<feature type="domain" description="1-deoxy-D-xylulose 5-phosphate reductoisomerase C-terminal" evidence="11">
    <location>
        <begin position="148"/>
        <end position="230"/>
    </location>
</feature>
<evidence type="ECO:0000256" key="4">
    <source>
        <dbReference type="ARBA" id="ARBA00022857"/>
    </source>
</evidence>
<comment type="pathway">
    <text evidence="1 9">Isoprenoid biosynthesis; isopentenyl diphosphate biosynthesis via DXP pathway; isopentenyl diphosphate from 1-deoxy-D-xylulose 5-phosphate: step 1/6.</text>
</comment>
<evidence type="ECO:0000256" key="9">
    <source>
        <dbReference type="HAMAP-Rule" id="MF_00183"/>
    </source>
</evidence>
<dbReference type="GO" id="GO:0070402">
    <property type="term" value="F:NADPH binding"/>
    <property type="evidence" value="ECO:0007669"/>
    <property type="project" value="InterPro"/>
</dbReference>
<feature type="binding site" evidence="9">
    <location>
        <position position="154"/>
    </location>
    <ligand>
        <name>Mn(2+)</name>
        <dbReference type="ChEBI" id="CHEBI:29035"/>
    </ligand>
</feature>
<comment type="catalytic activity">
    <reaction evidence="8">
        <text>2-C-methyl-D-erythritol 4-phosphate + NADP(+) = 1-deoxy-D-xylulose 5-phosphate + NADPH + H(+)</text>
        <dbReference type="Rhea" id="RHEA:13717"/>
        <dbReference type="ChEBI" id="CHEBI:15378"/>
        <dbReference type="ChEBI" id="CHEBI:57783"/>
        <dbReference type="ChEBI" id="CHEBI:57792"/>
        <dbReference type="ChEBI" id="CHEBI:58262"/>
        <dbReference type="ChEBI" id="CHEBI:58349"/>
        <dbReference type="EC" id="1.1.1.267"/>
    </reaction>
    <physiologicalReaction direction="right-to-left" evidence="8">
        <dbReference type="Rhea" id="RHEA:13719"/>
    </physiologicalReaction>
</comment>
<dbReference type="InterPro" id="IPR013512">
    <property type="entry name" value="DXP_reductoisomerase_N"/>
</dbReference>
<dbReference type="InterPro" id="IPR013644">
    <property type="entry name" value="DXP_reductoisomerase_C"/>
</dbReference>
<protein>
    <recommendedName>
        <fullName evidence="9">1-deoxy-D-xylulose 5-phosphate reductoisomerase</fullName>
        <shortName evidence="9">DXP reductoisomerase</shortName>
        <ecNumber evidence="9">1.1.1.267</ecNumber>
    </recommendedName>
    <alternativeName>
        <fullName evidence="9">1-deoxyxylulose-5-phosphate reductoisomerase</fullName>
    </alternativeName>
    <alternativeName>
        <fullName evidence="9">2-C-methyl-D-erythritol 4-phosphate synthase</fullName>
    </alternativeName>
</protein>
<dbReference type="STRING" id="1123382.SAMN02745221_00500"/>
<feature type="binding site" evidence="9">
    <location>
        <position position="153"/>
    </location>
    <ligand>
        <name>1-deoxy-D-xylulose 5-phosphate</name>
        <dbReference type="ChEBI" id="CHEBI:57792"/>
    </ligand>
</feature>
<dbReference type="GO" id="GO:0030145">
    <property type="term" value="F:manganese ion binding"/>
    <property type="evidence" value="ECO:0007669"/>
    <property type="project" value="TreeGrafter"/>
</dbReference>
<feature type="binding site" evidence="9">
    <location>
        <position position="128"/>
    </location>
    <ligand>
        <name>NADPH</name>
        <dbReference type="ChEBI" id="CHEBI:57783"/>
    </ligand>
</feature>
<feature type="binding site" evidence="9">
    <location>
        <position position="15"/>
    </location>
    <ligand>
        <name>NADPH</name>
        <dbReference type="ChEBI" id="CHEBI:57783"/>
    </ligand>
</feature>
<dbReference type="Proteomes" id="UP000242329">
    <property type="component" value="Unassembled WGS sequence"/>
</dbReference>
<proteinExistence type="inferred from homology"/>
<feature type="binding site" evidence="9">
    <location>
        <position position="218"/>
    </location>
    <ligand>
        <name>1-deoxy-D-xylulose 5-phosphate</name>
        <dbReference type="ChEBI" id="CHEBI:57792"/>
    </ligand>
</feature>
<dbReference type="OrthoDB" id="9806546at2"/>
<feature type="domain" description="DXP reductoisomerase C-terminal" evidence="12">
    <location>
        <begin position="262"/>
        <end position="378"/>
    </location>
</feature>